<dbReference type="InterPro" id="IPR051531">
    <property type="entry name" value="N-acetyltransferase"/>
</dbReference>
<evidence type="ECO:0000313" key="6">
    <source>
        <dbReference type="Proteomes" id="UP001235343"/>
    </source>
</evidence>
<proteinExistence type="inferred from homology"/>
<organism evidence="5 6">
    <name type="scientific">Aquibacillus rhizosphaerae</name>
    <dbReference type="NCBI Taxonomy" id="3051431"/>
    <lineage>
        <taxon>Bacteria</taxon>
        <taxon>Bacillati</taxon>
        <taxon>Bacillota</taxon>
        <taxon>Bacilli</taxon>
        <taxon>Bacillales</taxon>
        <taxon>Bacillaceae</taxon>
        <taxon>Aquibacillus</taxon>
    </lineage>
</organism>
<evidence type="ECO:0000313" key="5">
    <source>
        <dbReference type="EMBL" id="MDL4840180.1"/>
    </source>
</evidence>
<dbReference type="SUPFAM" id="SSF55729">
    <property type="entry name" value="Acyl-CoA N-acyltransferases (Nat)"/>
    <property type="match status" value="1"/>
</dbReference>
<keyword evidence="1" id="KW-0808">Transferase</keyword>
<reference evidence="5 6" key="1">
    <citation type="submission" date="2023-06" db="EMBL/GenBank/DDBJ databases">
        <title>Aquibacillus rhizosphaerae LR5S19.</title>
        <authorList>
            <person name="Sun J.-Q."/>
        </authorList>
    </citation>
    <scope>NUCLEOTIDE SEQUENCE [LARGE SCALE GENOMIC DNA]</scope>
    <source>
        <strain evidence="5 6">LR5S19</strain>
    </source>
</reference>
<evidence type="ECO:0000256" key="1">
    <source>
        <dbReference type="ARBA" id="ARBA00022679"/>
    </source>
</evidence>
<comment type="caution">
    <text evidence="5">The sequence shown here is derived from an EMBL/GenBank/DDBJ whole genome shotgun (WGS) entry which is preliminary data.</text>
</comment>
<dbReference type="EMBL" id="JASTZU010000024">
    <property type="protein sequence ID" value="MDL4840180.1"/>
    <property type="molecule type" value="Genomic_DNA"/>
</dbReference>
<dbReference type="RefSeq" id="WP_285931184.1">
    <property type="nucleotide sequence ID" value="NZ_JASTZU010000024.1"/>
</dbReference>
<evidence type="ECO:0000256" key="2">
    <source>
        <dbReference type="ARBA" id="ARBA00023315"/>
    </source>
</evidence>
<gene>
    <name evidence="5" type="ORF">QQS35_06870</name>
</gene>
<dbReference type="Proteomes" id="UP001235343">
    <property type="component" value="Unassembled WGS sequence"/>
</dbReference>
<dbReference type="InterPro" id="IPR000182">
    <property type="entry name" value="GNAT_dom"/>
</dbReference>
<dbReference type="PANTHER" id="PTHR43792:SF8">
    <property type="entry name" value="[RIBOSOMAL PROTEIN US5]-ALANINE N-ACETYLTRANSFERASE"/>
    <property type="match status" value="1"/>
</dbReference>
<dbReference type="Pfam" id="PF13302">
    <property type="entry name" value="Acetyltransf_3"/>
    <property type="match status" value="1"/>
</dbReference>
<dbReference type="PROSITE" id="PS51186">
    <property type="entry name" value="GNAT"/>
    <property type="match status" value="1"/>
</dbReference>
<sequence>MLDIKIENLNSADFEKLFEFEIENRAYFEEMVPSRGDHYYNFESFKKKNLALLYEQAQGLSYFYLIKDKDDLILGRINLMDIEQSQGTGHIGYRVGESHTGKGVANKAMNLLLENTDQLGIKRVLAKTTADNIESQKVLEKNEFTYIETRETEFIMNGNLLSFVYYGWVK</sequence>
<keyword evidence="6" id="KW-1185">Reference proteome</keyword>
<protein>
    <submittedName>
        <fullName evidence="5">GNAT family N-acetyltransferase</fullName>
    </submittedName>
</protein>
<dbReference type="Gene3D" id="3.40.630.30">
    <property type="match status" value="1"/>
</dbReference>
<comment type="similarity">
    <text evidence="3">Belongs to the acetyltransferase family. RimJ subfamily.</text>
</comment>
<accession>A0ABT7L2T0</accession>
<evidence type="ECO:0000256" key="3">
    <source>
        <dbReference type="ARBA" id="ARBA00038502"/>
    </source>
</evidence>
<name>A0ABT7L2T0_9BACI</name>
<feature type="domain" description="N-acetyltransferase" evidence="4">
    <location>
        <begin position="4"/>
        <end position="170"/>
    </location>
</feature>
<keyword evidence="2" id="KW-0012">Acyltransferase</keyword>
<evidence type="ECO:0000259" key="4">
    <source>
        <dbReference type="PROSITE" id="PS51186"/>
    </source>
</evidence>
<dbReference type="InterPro" id="IPR016181">
    <property type="entry name" value="Acyl_CoA_acyltransferase"/>
</dbReference>
<dbReference type="PANTHER" id="PTHR43792">
    <property type="entry name" value="GNAT FAMILY, PUTATIVE (AFU_ORTHOLOGUE AFUA_3G00765)-RELATED-RELATED"/>
    <property type="match status" value="1"/>
</dbReference>